<gene>
    <name evidence="2" type="ORF">D3P06_15250</name>
</gene>
<keyword evidence="3" id="KW-1185">Reference proteome</keyword>
<feature type="non-terminal residue" evidence="2">
    <location>
        <position position="86"/>
    </location>
</feature>
<proteinExistence type="predicted"/>
<dbReference type="Pfam" id="PF01883">
    <property type="entry name" value="FeS_assembly_P"/>
    <property type="match status" value="1"/>
</dbReference>
<evidence type="ECO:0000313" key="2">
    <source>
        <dbReference type="EMBL" id="RJK98853.1"/>
    </source>
</evidence>
<dbReference type="Proteomes" id="UP000285530">
    <property type="component" value="Unassembled WGS sequence"/>
</dbReference>
<feature type="domain" description="MIP18 family-like" evidence="1">
    <location>
        <begin position="5"/>
        <end position="75"/>
    </location>
</feature>
<dbReference type="RefSeq" id="WP_119887364.1">
    <property type="nucleotide sequence ID" value="NZ_QZEV01000105.1"/>
</dbReference>
<dbReference type="AlphaFoldDB" id="A0A418ZR47"/>
<evidence type="ECO:0000313" key="3">
    <source>
        <dbReference type="Proteomes" id="UP000285530"/>
    </source>
</evidence>
<protein>
    <submittedName>
        <fullName evidence="2">DUF59 domain-containing protein</fullName>
    </submittedName>
</protein>
<organism evidence="2 3">
    <name type="scientific">Paracoccus aestuarii</name>
    <dbReference type="NCBI Taxonomy" id="453842"/>
    <lineage>
        <taxon>Bacteria</taxon>
        <taxon>Pseudomonadati</taxon>
        <taxon>Pseudomonadota</taxon>
        <taxon>Alphaproteobacteria</taxon>
        <taxon>Rhodobacterales</taxon>
        <taxon>Paracoccaceae</taxon>
        <taxon>Paracoccus</taxon>
    </lineage>
</organism>
<comment type="caution">
    <text evidence="2">The sequence shown here is derived from an EMBL/GenBank/DDBJ whole genome shotgun (WGS) entry which is preliminary data.</text>
</comment>
<dbReference type="SUPFAM" id="SSF117916">
    <property type="entry name" value="Fe-S cluster assembly (FSCA) domain-like"/>
    <property type="match status" value="1"/>
</dbReference>
<dbReference type="InterPro" id="IPR002744">
    <property type="entry name" value="MIP18-like"/>
</dbReference>
<reference evidence="2 3" key="1">
    <citation type="submission" date="2018-09" db="EMBL/GenBank/DDBJ databases">
        <title>Paracoccus onubensis nov. sp. a moderate halophilic bacterium isolated from Gruta de las Maravillas (Aracena, Spain).</title>
        <authorList>
            <person name="Jurado V."/>
            <person name="Gutierrez-Patricio S."/>
            <person name="Gonzalez-Pimentel J.L."/>
            <person name="Laiz L."/>
            <person name="Saiz-Jimenez C."/>
        </authorList>
    </citation>
    <scope>NUCLEOTIDE SEQUENCE [LARGE SCALE GENOMIC DNA]</scope>
    <source>
        <strain evidence="2 3">DSM 19484</strain>
    </source>
</reference>
<evidence type="ECO:0000259" key="1">
    <source>
        <dbReference type="Pfam" id="PF01883"/>
    </source>
</evidence>
<accession>A0A418ZR47</accession>
<dbReference type="InterPro" id="IPR034904">
    <property type="entry name" value="FSCA_dom_sf"/>
</dbReference>
<sequence length="86" mass="9133">MNVTRETILTEISDIRLPQGGSLGQADIIRAISVDGDTVRFVLEVENAATAEALRPVEAEARARLEALPGIARVQIVMTAPAKPAP</sequence>
<name>A0A418ZR47_9RHOB</name>
<dbReference type="EMBL" id="QZEV01000105">
    <property type="protein sequence ID" value="RJK98853.1"/>
    <property type="molecule type" value="Genomic_DNA"/>
</dbReference>